<dbReference type="HAMAP" id="MF_00315">
    <property type="entry name" value="DXP_synth"/>
    <property type="match status" value="1"/>
</dbReference>
<dbReference type="GO" id="GO:0008661">
    <property type="term" value="F:1-deoxy-D-xylulose-5-phosphate synthase activity"/>
    <property type="evidence" value="ECO:0007669"/>
    <property type="project" value="UniProtKB-UniRule"/>
</dbReference>
<feature type="binding site" evidence="11">
    <location>
        <position position="365"/>
    </location>
    <ligand>
        <name>thiamine diphosphate</name>
        <dbReference type="ChEBI" id="CHEBI:58937"/>
    </ligand>
</feature>
<keyword evidence="6 11" id="KW-0460">Magnesium</keyword>
<dbReference type="SUPFAM" id="SSF52922">
    <property type="entry name" value="TK C-terminal domain-like"/>
    <property type="match status" value="1"/>
</dbReference>
<dbReference type="GO" id="GO:0000287">
    <property type="term" value="F:magnesium ion binding"/>
    <property type="evidence" value="ECO:0007669"/>
    <property type="project" value="UniProtKB-UniRule"/>
</dbReference>
<evidence type="ECO:0000313" key="14">
    <source>
        <dbReference type="Proteomes" id="UP000007468"/>
    </source>
</evidence>
<dbReference type="Pfam" id="PF13292">
    <property type="entry name" value="DXP_synthase_N"/>
    <property type="match status" value="1"/>
</dbReference>
<dbReference type="AlphaFoldDB" id="D6GQF0"/>
<feature type="binding site" evidence="11">
    <location>
        <position position="173"/>
    </location>
    <ligand>
        <name>Mg(2+)</name>
        <dbReference type="ChEBI" id="CHEBI:18420"/>
    </ligand>
</feature>
<keyword evidence="5 11" id="KW-0479">Metal-binding</keyword>
<dbReference type="InterPro" id="IPR033248">
    <property type="entry name" value="Transketolase_C"/>
</dbReference>
<dbReference type="InterPro" id="IPR049557">
    <property type="entry name" value="Transketolase_CS"/>
</dbReference>
<feature type="binding site" evidence="11">
    <location>
        <position position="284"/>
    </location>
    <ligand>
        <name>thiamine diphosphate</name>
        <dbReference type="ChEBI" id="CHEBI:58937"/>
    </ligand>
</feature>
<evidence type="ECO:0000256" key="1">
    <source>
        <dbReference type="ARBA" id="ARBA00004980"/>
    </source>
</evidence>
<comment type="cofactor">
    <cofactor evidence="11">
        <name>Mg(2+)</name>
        <dbReference type="ChEBI" id="CHEBI:18420"/>
    </cofactor>
    <text evidence="11">Binds 1 Mg(2+) ion per subunit.</text>
</comment>
<evidence type="ECO:0000256" key="5">
    <source>
        <dbReference type="ARBA" id="ARBA00022723"/>
    </source>
</evidence>
<keyword evidence="8 11" id="KW-0786">Thiamine pyrophosphate</keyword>
<dbReference type="PANTHER" id="PTHR43322:SF5">
    <property type="entry name" value="1-DEOXY-D-XYLULOSE-5-PHOSPHATE SYNTHASE, CHLOROPLASTIC"/>
    <property type="match status" value="1"/>
</dbReference>
<feature type="binding site" evidence="11">
    <location>
        <begin position="145"/>
        <end position="146"/>
    </location>
    <ligand>
        <name>thiamine diphosphate</name>
        <dbReference type="ChEBI" id="CHEBI:58937"/>
    </ligand>
</feature>
<feature type="binding site" evidence="11">
    <location>
        <position position="72"/>
    </location>
    <ligand>
        <name>thiamine diphosphate</name>
        <dbReference type="ChEBI" id="CHEBI:58937"/>
    </ligand>
</feature>
<feature type="binding site" evidence="11">
    <location>
        <position position="144"/>
    </location>
    <ligand>
        <name>Mg(2+)</name>
        <dbReference type="ChEBI" id="CHEBI:18420"/>
    </ligand>
</feature>
<dbReference type="STRING" id="546269.HMPREF0389_00925"/>
<name>D6GQF0_FILAD</name>
<dbReference type="SMART" id="SM00861">
    <property type="entry name" value="Transket_pyr"/>
    <property type="match status" value="1"/>
</dbReference>
<evidence type="ECO:0000256" key="11">
    <source>
        <dbReference type="HAMAP-Rule" id="MF_00315"/>
    </source>
</evidence>
<evidence type="ECO:0000256" key="10">
    <source>
        <dbReference type="ARBA" id="ARBA00055605"/>
    </source>
</evidence>
<organism evidence="13 14">
    <name type="scientific">Filifactor alocis (strain ATCC 35896 / CCUG 47790 / D40 B5)</name>
    <name type="common">Fusobacterium alocis</name>
    <dbReference type="NCBI Taxonomy" id="546269"/>
    <lineage>
        <taxon>Bacteria</taxon>
        <taxon>Bacillati</taxon>
        <taxon>Bacillota</taxon>
        <taxon>Clostridia</taxon>
        <taxon>Peptostreptococcales</taxon>
        <taxon>Filifactoraceae</taxon>
        <taxon>Filifactor</taxon>
    </lineage>
</organism>
<dbReference type="NCBIfam" id="TIGR00204">
    <property type="entry name" value="dxs"/>
    <property type="match status" value="1"/>
</dbReference>
<gene>
    <name evidence="11 13" type="primary">dxs</name>
    <name evidence="13" type="ordered locus">HMPREF0389_00925</name>
</gene>
<dbReference type="CDD" id="cd07033">
    <property type="entry name" value="TPP_PYR_DXS_TK_like"/>
    <property type="match status" value="1"/>
</dbReference>
<dbReference type="CDD" id="cd02007">
    <property type="entry name" value="TPP_DXS"/>
    <property type="match status" value="1"/>
</dbReference>
<protein>
    <recommendedName>
        <fullName evidence="11">1-deoxy-D-xylulose-5-phosphate synthase</fullName>
        <ecNumber evidence="11">2.2.1.7</ecNumber>
    </recommendedName>
    <alternativeName>
        <fullName evidence="11">1-deoxyxylulose-5-phosphate synthase</fullName>
        <shortName evidence="11">DXP synthase</shortName>
        <shortName evidence="11">DXPS</shortName>
    </alternativeName>
</protein>
<dbReference type="eggNOG" id="COG1154">
    <property type="taxonomic scope" value="Bacteria"/>
</dbReference>
<evidence type="ECO:0000256" key="2">
    <source>
        <dbReference type="ARBA" id="ARBA00011081"/>
    </source>
</evidence>
<dbReference type="EMBL" id="CP002390">
    <property type="protein sequence ID" value="EFE29003.2"/>
    <property type="molecule type" value="Genomic_DNA"/>
</dbReference>
<comment type="subunit">
    <text evidence="3 11">Homodimer.</text>
</comment>
<dbReference type="UniPathway" id="UPA00064">
    <property type="reaction ID" value="UER00091"/>
</dbReference>
<keyword evidence="14" id="KW-1185">Reference proteome</keyword>
<dbReference type="RefSeq" id="WP_014262917.1">
    <property type="nucleotide sequence ID" value="NC_016630.1"/>
</dbReference>
<feature type="binding site" evidence="11">
    <location>
        <begin position="113"/>
        <end position="115"/>
    </location>
    <ligand>
        <name>thiamine diphosphate</name>
        <dbReference type="ChEBI" id="CHEBI:58937"/>
    </ligand>
</feature>
<dbReference type="InterPro" id="IPR005477">
    <property type="entry name" value="Dxylulose-5-P_synthase"/>
</dbReference>
<dbReference type="Pfam" id="PF02780">
    <property type="entry name" value="Transketolase_C"/>
    <property type="match status" value="1"/>
</dbReference>
<dbReference type="Pfam" id="PF02779">
    <property type="entry name" value="Transket_pyr"/>
    <property type="match status" value="1"/>
</dbReference>
<dbReference type="SUPFAM" id="SSF52518">
    <property type="entry name" value="Thiamin diphosphate-binding fold (THDP-binding)"/>
    <property type="match status" value="2"/>
</dbReference>
<dbReference type="GO" id="GO:0016114">
    <property type="term" value="P:terpenoid biosynthetic process"/>
    <property type="evidence" value="ECO:0007669"/>
    <property type="project" value="UniProtKB-UniRule"/>
</dbReference>
<evidence type="ECO:0000256" key="3">
    <source>
        <dbReference type="ARBA" id="ARBA00011738"/>
    </source>
</evidence>
<keyword evidence="4 11" id="KW-0808">Transferase</keyword>
<dbReference type="PANTHER" id="PTHR43322">
    <property type="entry name" value="1-D-DEOXYXYLULOSE 5-PHOSPHATE SYNTHASE-RELATED"/>
    <property type="match status" value="1"/>
</dbReference>
<proteinExistence type="inferred from homology"/>
<dbReference type="GO" id="GO:0030976">
    <property type="term" value="F:thiamine pyrophosphate binding"/>
    <property type="evidence" value="ECO:0007669"/>
    <property type="project" value="UniProtKB-UniRule"/>
</dbReference>
<dbReference type="FunFam" id="3.40.50.970:FF:000005">
    <property type="entry name" value="1-deoxy-D-xylulose-5-phosphate synthase"/>
    <property type="match status" value="1"/>
</dbReference>
<accession>D6GQF0</accession>
<dbReference type="PATRIC" id="fig|546269.5.peg.1429"/>
<evidence type="ECO:0000259" key="12">
    <source>
        <dbReference type="SMART" id="SM00861"/>
    </source>
</evidence>
<comment type="similarity">
    <text evidence="2 11">Belongs to the transketolase family. DXPS subfamily.</text>
</comment>
<keyword evidence="9 11" id="KW-0414">Isoprene biosynthesis</keyword>
<dbReference type="HOGENOM" id="CLU_009227_1_4_9"/>
<dbReference type="Gene3D" id="3.40.50.920">
    <property type="match status" value="1"/>
</dbReference>
<dbReference type="EC" id="2.2.1.7" evidence="11"/>
<feature type="binding site" evidence="11">
    <location>
        <position position="173"/>
    </location>
    <ligand>
        <name>thiamine diphosphate</name>
        <dbReference type="ChEBI" id="CHEBI:58937"/>
    </ligand>
</feature>
<feature type="domain" description="Transketolase-like pyrimidine-binding" evidence="12">
    <location>
        <begin position="314"/>
        <end position="478"/>
    </location>
</feature>
<dbReference type="FunFam" id="3.40.50.920:FF:000002">
    <property type="entry name" value="1-deoxy-D-xylulose-5-phosphate synthase"/>
    <property type="match status" value="1"/>
</dbReference>
<keyword evidence="7 11" id="KW-0784">Thiamine biosynthesis</keyword>
<dbReference type="InterPro" id="IPR029061">
    <property type="entry name" value="THDP-binding"/>
</dbReference>
<comment type="catalytic activity">
    <reaction evidence="11">
        <text>D-glyceraldehyde 3-phosphate + pyruvate + H(+) = 1-deoxy-D-xylulose 5-phosphate + CO2</text>
        <dbReference type="Rhea" id="RHEA:12605"/>
        <dbReference type="ChEBI" id="CHEBI:15361"/>
        <dbReference type="ChEBI" id="CHEBI:15378"/>
        <dbReference type="ChEBI" id="CHEBI:16526"/>
        <dbReference type="ChEBI" id="CHEBI:57792"/>
        <dbReference type="ChEBI" id="CHEBI:59776"/>
        <dbReference type="EC" id="2.2.1.7"/>
    </reaction>
</comment>
<dbReference type="KEGG" id="faa:HMPREF0389_00925"/>
<dbReference type="PROSITE" id="PS00801">
    <property type="entry name" value="TRANSKETOLASE_1"/>
    <property type="match status" value="1"/>
</dbReference>
<evidence type="ECO:0000256" key="8">
    <source>
        <dbReference type="ARBA" id="ARBA00023052"/>
    </source>
</evidence>
<dbReference type="GO" id="GO:0005829">
    <property type="term" value="C:cytosol"/>
    <property type="evidence" value="ECO:0007669"/>
    <property type="project" value="TreeGrafter"/>
</dbReference>
<dbReference type="InterPro" id="IPR005475">
    <property type="entry name" value="Transketolase-like_Pyr-bd"/>
</dbReference>
<dbReference type="PROSITE" id="PS00802">
    <property type="entry name" value="TRANSKETOLASE_2"/>
    <property type="match status" value="1"/>
</dbReference>
<comment type="cofactor">
    <cofactor evidence="11">
        <name>thiamine diphosphate</name>
        <dbReference type="ChEBI" id="CHEBI:58937"/>
    </cofactor>
    <text evidence="11">Binds 1 thiamine pyrophosphate per subunit.</text>
</comment>
<dbReference type="NCBIfam" id="NF003933">
    <property type="entry name" value="PRK05444.2-2"/>
    <property type="match status" value="1"/>
</dbReference>
<comment type="pathway">
    <text evidence="1 11">Metabolic intermediate biosynthesis; 1-deoxy-D-xylulose 5-phosphate biosynthesis; 1-deoxy-D-xylulose 5-phosphate from D-glyceraldehyde 3-phosphate and pyruvate: step 1/1.</text>
</comment>
<evidence type="ECO:0000256" key="6">
    <source>
        <dbReference type="ARBA" id="ARBA00022842"/>
    </source>
</evidence>
<evidence type="ECO:0000256" key="9">
    <source>
        <dbReference type="ARBA" id="ARBA00023229"/>
    </source>
</evidence>
<comment type="function">
    <text evidence="10 11">Catalyzes the acyloin condensation reaction between C atoms 2 and 3 of pyruvate and glyceraldehyde 3-phosphate to yield 1-deoxy-D-xylulose-5-phosphate (DXP).</text>
</comment>
<dbReference type="InterPro" id="IPR009014">
    <property type="entry name" value="Transketo_C/PFOR_II"/>
</dbReference>
<evidence type="ECO:0000256" key="4">
    <source>
        <dbReference type="ARBA" id="ARBA00022679"/>
    </source>
</evidence>
<dbReference type="GO" id="GO:0009228">
    <property type="term" value="P:thiamine biosynthetic process"/>
    <property type="evidence" value="ECO:0007669"/>
    <property type="project" value="UniProtKB-UniRule"/>
</dbReference>
<sequence length="623" mass="68025">MLLEKIQSPEDIKHLSPDELKELAYELRARLIQVTSKTGGHVAPNLGTVELTLALHYVFHSPEDKLVWDVGHQAYVHKLLTGRNKDFDSLRQFHGVSGFPKRSESEHDCFGVGHASTSISAATGFAISRDQKKENNEVIAIIGDGSLTGGMAYEALDHAGHLGLNMTVILNDNDMSIDKNVGSMSEYLTRVRSDSTYKRTKNELEGFLKKIPALGPKMFDIADSFKDSLRNLVVPGSFFEELGFKYFGPINGHNLPQLISVLENSKNFDCPVLIHCITTKGKGYLPAEERPDKFHGTGAYDPKTGQSASSKSTPTYTDIFAKTMIALGKQDKRISGITAAMPSGTGIGAFAKQFPDRSYDVGIAEEHAVTMASAMALDGQKPVVAIYSTFLQRSFDQIIHDVALQNAPVIFALDRGGIVGEDGPTHHGVFDLSYLRMIPNMVIMAPKDENELQNMLYSATKYDAPTAIRYPRGKGLGVALDETFRYLEVGSAEVLQEGTDILMIAVGSMVHPATNVANTLEQKGYSVGIINARFIKPLDQTTLLSQISKAKHIITLEENVLAGGFGSAVSELLKTNGDTDCSMLSIGIPDEFVPHGNTDILKKELQLDEDGILQQISSFLENK</sequence>
<reference evidence="14" key="1">
    <citation type="submission" date="2010-12" db="EMBL/GenBank/DDBJ databases">
        <title>The genome sequence of Filifactor alocis strain ATCC 35896.</title>
        <authorList>
            <consortium name="The Broad Institute Genome Sequencing Platform"/>
            <person name="Ward D."/>
            <person name="Earl A."/>
            <person name="Feldgarden M."/>
            <person name="Young S.K."/>
            <person name="Gargeya S."/>
            <person name="Zeng Q."/>
            <person name="Alvarado L."/>
            <person name="Berlin A."/>
            <person name="Bochicchio J."/>
            <person name="Chapman S.B."/>
            <person name="Chen Z."/>
            <person name="Freedman E."/>
            <person name="Gellesch M."/>
            <person name="Goldberg J."/>
            <person name="Griggs A."/>
            <person name="Gujja S."/>
            <person name="Heilman E."/>
            <person name="Heiman D."/>
            <person name="Howarth C."/>
            <person name="Mehta T."/>
            <person name="Neiman D."/>
            <person name="Pearson M."/>
            <person name="Roberts A."/>
            <person name="Saif S."/>
            <person name="Shea T."/>
            <person name="Shenoy N."/>
            <person name="Sisk P."/>
            <person name="Stolte C."/>
            <person name="Sykes S."/>
            <person name="White J."/>
            <person name="Yandava C."/>
            <person name="Izard J."/>
            <person name="Blanton J.M."/>
            <person name="Baranova O.V."/>
            <person name="Tanner A.C."/>
            <person name="Dewhirst F.E."/>
            <person name="Haas B."/>
            <person name="Nusbaum C."/>
            <person name="Birren B."/>
        </authorList>
    </citation>
    <scope>NUCLEOTIDE SEQUENCE [LARGE SCALE GENOMIC DNA]</scope>
    <source>
        <strain evidence="14">ATCC 35896 / D40 B5</strain>
    </source>
</reference>
<dbReference type="InterPro" id="IPR020826">
    <property type="entry name" value="Transketolase_BS"/>
</dbReference>
<dbReference type="GO" id="GO:0019288">
    <property type="term" value="P:isopentenyl diphosphate biosynthetic process, methylerythritol 4-phosphate pathway"/>
    <property type="evidence" value="ECO:0007669"/>
    <property type="project" value="TreeGrafter"/>
</dbReference>
<evidence type="ECO:0000313" key="13">
    <source>
        <dbReference type="EMBL" id="EFE29003.2"/>
    </source>
</evidence>
<dbReference type="Gene3D" id="3.40.50.970">
    <property type="match status" value="2"/>
</dbReference>
<evidence type="ECO:0000256" key="7">
    <source>
        <dbReference type="ARBA" id="ARBA00022977"/>
    </source>
</evidence>
<dbReference type="Proteomes" id="UP000007468">
    <property type="component" value="Chromosome"/>
</dbReference>